<evidence type="ECO:0000256" key="6">
    <source>
        <dbReference type="ARBA" id="ARBA00022553"/>
    </source>
</evidence>
<evidence type="ECO:0000256" key="3">
    <source>
        <dbReference type="ARBA" id="ARBA00005131"/>
    </source>
</evidence>
<evidence type="ECO:0000256" key="5">
    <source>
        <dbReference type="ARBA" id="ARBA00022475"/>
    </source>
</evidence>
<reference evidence="18" key="2">
    <citation type="submission" date="2025-08" db="UniProtKB">
        <authorList>
            <consortium name="RefSeq"/>
        </authorList>
    </citation>
    <scope>IDENTIFICATION</scope>
</reference>
<evidence type="ECO:0000256" key="12">
    <source>
        <dbReference type="ARBA" id="ARBA00023289"/>
    </source>
</evidence>
<dbReference type="GO" id="GO:0005886">
    <property type="term" value="C:plasma membrane"/>
    <property type="evidence" value="ECO:0007669"/>
    <property type="project" value="UniProtKB-SubCell"/>
</dbReference>
<keyword evidence="7 13" id="KW-0321">Glycogen metabolism</keyword>
<evidence type="ECO:0000256" key="9">
    <source>
        <dbReference type="ARBA" id="ARBA00023136"/>
    </source>
</evidence>
<feature type="domain" description="GH15-like" evidence="15">
    <location>
        <begin position="8"/>
        <end position="946"/>
    </location>
</feature>
<dbReference type="KEGG" id="lak:106150757"/>
<evidence type="ECO:0000256" key="4">
    <source>
        <dbReference type="ARBA" id="ARBA00007128"/>
    </source>
</evidence>
<evidence type="ECO:0000256" key="1">
    <source>
        <dbReference type="ARBA" id="ARBA00002837"/>
    </source>
</evidence>
<dbReference type="InParanoid" id="A0A1S3GZL6"/>
<keyword evidence="11 13" id="KW-0449">Lipoprotein</keyword>
<dbReference type="InterPro" id="IPR008928">
    <property type="entry name" value="6-hairpin_glycosidase_sf"/>
</dbReference>
<dbReference type="Pfam" id="PF00723">
    <property type="entry name" value="Glyco_hydro_15"/>
    <property type="match status" value="1"/>
</dbReference>
<evidence type="ECO:0000256" key="14">
    <source>
        <dbReference type="SAM" id="MobiDB-lite"/>
    </source>
</evidence>
<comment type="similarity">
    <text evidence="4 13">Belongs to the phosphorylase b kinase regulatory chain family.</text>
</comment>
<dbReference type="FunFam" id="1.50.10.10:FF:000004">
    <property type="entry name" value="Phosphorylase b kinase regulatory subunit"/>
    <property type="match status" value="1"/>
</dbReference>
<comment type="function">
    <text evidence="1">Phosphorylase b kinase catalyzes the phosphorylation of serine in certain substrates, including troponin I. The alpha chain may bind calmodulin.</text>
</comment>
<dbReference type="RefSeq" id="XP_013379193.1">
    <property type="nucleotide sequence ID" value="XM_013523739.1"/>
</dbReference>
<dbReference type="InterPro" id="IPR045583">
    <property type="entry name" value="KPBA/B_C"/>
</dbReference>
<dbReference type="OrthoDB" id="5971574at2759"/>
<reference evidence="18" key="1">
    <citation type="journal article" date="2015" name="Nat. Commun.">
        <title>The Lingula genome provides insights into brachiopod evolution and the origin of phosphate biomineralization.</title>
        <authorList>
            <person name="Luo Y.J."/>
            <person name="Takeuchi T."/>
            <person name="Koyanagi R."/>
            <person name="Yamada L."/>
            <person name="Kanda M."/>
            <person name="Khalturina M."/>
            <person name="Fujie M."/>
            <person name="Yamasaki S.I."/>
            <person name="Endo K."/>
            <person name="Satoh N."/>
        </authorList>
    </citation>
    <scope>NUCLEOTIDE SEQUENCE</scope>
</reference>
<dbReference type="InterPro" id="IPR012341">
    <property type="entry name" value="6hp_glycosidase-like_sf"/>
</dbReference>
<evidence type="ECO:0000256" key="8">
    <source>
        <dbReference type="ARBA" id="ARBA00022860"/>
    </source>
</evidence>
<keyword evidence="5 13" id="KW-1003">Cell membrane</keyword>
<evidence type="ECO:0000259" key="15">
    <source>
        <dbReference type="Pfam" id="PF00723"/>
    </source>
</evidence>
<keyword evidence="9 13" id="KW-0472">Membrane</keyword>
<proteinExistence type="inferred from homology"/>
<dbReference type="PANTHER" id="PTHR10749">
    <property type="entry name" value="PHOSPHORYLASE B KINASE REGULATORY SUBUNIT"/>
    <property type="match status" value="1"/>
</dbReference>
<accession>A0A1S3GZL6</accession>
<dbReference type="InterPro" id="IPR008734">
    <property type="entry name" value="PHK_A/B_su"/>
</dbReference>
<comment type="pathway">
    <text evidence="3 13">Glycan biosynthesis; glycogen metabolism.</text>
</comment>
<evidence type="ECO:0000256" key="10">
    <source>
        <dbReference type="ARBA" id="ARBA00023277"/>
    </source>
</evidence>
<feature type="region of interest" description="Disordered" evidence="14">
    <location>
        <begin position="1034"/>
        <end position="1055"/>
    </location>
</feature>
<evidence type="ECO:0000313" key="18">
    <source>
        <dbReference type="RefSeq" id="XP_013379193.1"/>
    </source>
</evidence>
<sequence length="1241" mass="139765">MRNRSNSGVRLDLYQRIVNKTVLQFQNPVTGLLPGNNSNHAWVRDNLYSILCVWGLALAYKKQANMDEDRAKAYELEQSVVKLMRGLLSCMMKQVDKLETFKKTQNPRDALHAKYDACTGATCVGDGQWGHLQIDATSLYLLCLAEMTASGLQLIFTLDEVAFVQNLVFYIEAAYRIPDYGIWERGDKTNHGLPELNSSSIGMAKAALEAINELDLFGARGGPESVIHVLADESQQCQAILQSMLPRESNSKEVDAGLISIVSFPAFSIDDQELVDLTKKTIVDKLEGHYGFARFIRDGYRTAKEDPNRLHYEPWELKVFEHIECEWPMFFAYLILDGLFNGNQAQVDKYRDALDRIMVRQPDGILCMPESYLVPADKVDAEYKKPHSQERKIVGQVPHRWGQSLYILGRLLMENFLTPGELDPLNRRLVTLPKPDLVVQVVILAEDFIIQERLAEHDLHVQTIGQVSPIQVHPARVLSHVYSLLGKNKKLGLTGRPSSEVGLLATSKLYRLGDHIYAFMPQFMDQLQFYLALDNELLLDIFRTEVDYLSTNWSMLGRPTFIFQVTHNMLETTTVPVRNEHGAIIDYSREMRPVIIGTIQKLKSGYIHGTRVQLGNLSDFLSTSCITKLTFLNFEKGSEDEAELGAIIGDLASPTCPRPHLPVSLGFTRRRHRSRANSVKGIVKRTRSICVDEDSIKPMLPRLENIYREATGVSHHLPDVHMRDPNFGLYVSPGHSPYTSPQSSPPGSPRMSRKKLLTAGVAGIPRSESDLLWRSKEIKEVQGAGIDCNEMVDALKETDSLHEQADIIHWLHINKGPDWDTNIGGNEGVTVNDLVRELYEKAGHLKQWWLVRHTAGMLCKRVEDLAKAVTDLLVRQKQLSVGLPPEPREKIVTRPLPPDELATIIQEACGEDSSTAMLTQELLVYLAMFIRTEPKLFNEMLRLRVGLIIQVMAAELARNLKCSGSEASDHLLNLSPFEMKTLLHHILSGKEFGITTVPCPYSGIKLSIRIPEKEHSRNKDMAMIKRKMKTLSSTSLGLEEDASEDRSDEEKQGQWMRRRRLDGSLNRVPVGFYTKVWQVLERSHGISIDGHILPQNLTREMTPGEFKFAIQVETAFNRIPQPEYRQLMVEAMMVLCLIVEQDTQAKINLSFVIPIDRIVNEANDIFIQDQAVANGDATLCCASEARHGEHEAACGGARGICQHLYDSAPSGRFGSMTYLARAVAQMLQFPVQDGELDCTIS</sequence>
<comment type="subcellular location">
    <subcellularLocation>
        <location evidence="2 13">Cell membrane</location>
        <topology evidence="2 13">Lipid-anchor</topology>
        <orientation evidence="2 13">Cytoplasmic side</orientation>
    </subcellularLocation>
</comment>
<evidence type="ECO:0000256" key="11">
    <source>
        <dbReference type="ARBA" id="ARBA00023288"/>
    </source>
</evidence>
<evidence type="ECO:0000313" key="17">
    <source>
        <dbReference type="Proteomes" id="UP000085678"/>
    </source>
</evidence>
<protein>
    <recommendedName>
        <fullName evidence="13">Phosphorylase b kinase regulatory subunit</fullName>
    </recommendedName>
</protein>
<evidence type="ECO:0000256" key="13">
    <source>
        <dbReference type="RuleBase" id="RU364123"/>
    </source>
</evidence>
<dbReference type="AlphaFoldDB" id="A0A1S3GZL6"/>
<name>A0A1S3GZL6_LINAN</name>
<evidence type="ECO:0000256" key="2">
    <source>
        <dbReference type="ARBA" id="ARBA00004342"/>
    </source>
</evidence>
<feature type="region of interest" description="Disordered" evidence="14">
    <location>
        <begin position="732"/>
        <end position="752"/>
    </location>
</feature>
<dbReference type="PANTHER" id="PTHR10749:SF7">
    <property type="entry name" value="PHOSPHORYLASE B KINASE REGULATORY SUBUNIT ALPHA-RELATED"/>
    <property type="match status" value="1"/>
</dbReference>
<keyword evidence="6" id="KW-0597">Phosphoprotein</keyword>
<dbReference type="SUPFAM" id="SSF48208">
    <property type="entry name" value="Six-hairpin glycosidases"/>
    <property type="match status" value="1"/>
</dbReference>
<dbReference type="Pfam" id="PF19292">
    <property type="entry name" value="KPBB_C"/>
    <property type="match status" value="1"/>
</dbReference>
<dbReference type="Gene3D" id="1.50.10.10">
    <property type="match status" value="1"/>
</dbReference>
<evidence type="ECO:0000259" key="16">
    <source>
        <dbReference type="Pfam" id="PF19292"/>
    </source>
</evidence>
<keyword evidence="17" id="KW-1185">Reference proteome</keyword>
<keyword evidence="12 13" id="KW-0636">Prenylation</keyword>
<organism evidence="17 18">
    <name type="scientific">Lingula anatina</name>
    <name type="common">Brachiopod</name>
    <name type="synonym">Lingula unguis</name>
    <dbReference type="NCBI Taxonomy" id="7574"/>
    <lineage>
        <taxon>Eukaryota</taxon>
        <taxon>Metazoa</taxon>
        <taxon>Spiralia</taxon>
        <taxon>Lophotrochozoa</taxon>
        <taxon>Brachiopoda</taxon>
        <taxon>Linguliformea</taxon>
        <taxon>Lingulata</taxon>
        <taxon>Lingulida</taxon>
        <taxon>Linguloidea</taxon>
        <taxon>Lingulidae</taxon>
        <taxon>Lingula</taxon>
    </lineage>
</organism>
<evidence type="ECO:0000256" key="7">
    <source>
        <dbReference type="ARBA" id="ARBA00022600"/>
    </source>
</evidence>
<dbReference type="InterPro" id="IPR011613">
    <property type="entry name" value="GH15-like"/>
</dbReference>
<feature type="domain" description="Phosphorylase b kinase regulatory subunit alpha/beta C-terminal" evidence="16">
    <location>
        <begin position="1031"/>
        <end position="1162"/>
    </location>
</feature>
<dbReference type="UniPathway" id="UPA00163"/>
<keyword evidence="8 13" id="KW-0112">Calmodulin-binding</keyword>
<dbReference type="GO" id="GO:0005964">
    <property type="term" value="C:phosphorylase kinase complex"/>
    <property type="evidence" value="ECO:0007669"/>
    <property type="project" value="TreeGrafter"/>
</dbReference>
<dbReference type="FunCoup" id="A0A1S3GZL6">
    <property type="interactions" value="222"/>
</dbReference>
<dbReference type="Proteomes" id="UP000085678">
    <property type="component" value="Unplaced"/>
</dbReference>
<dbReference type="STRING" id="7574.A0A1S3GZL6"/>
<gene>
    <name evidence="18" type="primary">LOC106150757</name>
</gene>
<dbReference type="GO" id="GO:0005977">
    <property type="term" value="P:glycogen metabolic process"/>
    <property type="evidence" value="ECO:0007669"/>
    <property type="project" value="UniProtKB-UniPathway"/>
</dbReference>
<dbReference type="GO" id="GO:0005516">
    <property type="term" value="F:calmodulin binding"/>
    <property type="evidence" value="ECO:0007669"/>
    <property type="project" value="UniProtKB-KW"/>
</dbReference>
<dbReference type="GeneID" id="106150757"/>
<keyword evidence="10 13" id="KW-0119">Carbohydrate metabolism</keyword>